<dbReference type="InterPro" id="IPR016195">
    <property type="entry name" value="Pol/histidinol_Pase-like"/>
</dbReference>
<dbReference type="SMART" id="SM00481">
    <property type="entry name" value="POLIIIAc"/>
    <property type="match status" value="1"/>
</dbReference>
<reference evidence="3" key="1">
    <citation type="submission" date="2009-01" db="EMBL/GenBank/DDBJ databases">
        <title>Complete sequence of chromosome of Arthrobacter chlorophenolicus A6.</title>
        <authorList>
            <consortium name="US DOE Joint Genome Institute"/>
            <person name="Lucas S."/>
            <person name="Copeland A."/>
            <person name="Lapidus A."/>
            <person name="Glavina del Rio T."/>
            <person name="Tice H."/>
            <person name="Bruce D."/>
            <person name="Goodwin L."/>
            <person name="Pitluck S."/>
            <person name="Goltsman E."/>
            <person name="Clum A."/>
            <person name="Larimer F."/>
            <person name="Land M."/>
            <person name="Hauser L."/>
            <person name="Kyrpides N."/>
            <person name="Mikhailova N."/>
            <person name="Jansson J."/>
            <person name="Richardson P."/>
        </authorList>
    </citation>
    <scope>NUCLEOTIDE SEQUENCE [LARGE SCALE GENOMIC DNA]</scope>
    <source>
        <strain evidence="3">A6</strain>
    </source>
</reference>
<accession>B8HE28</accession>
<dbReference type="CDD" id="cd07432">
    <property type="entry name" value="PHP_HisPPase"/>
    <property type="match status" value="1"/>
</dbReference>
<feature type="chain" id="PRO_5002870852" evidence="1">
    <location>
        <begin position="32"/>
        <end position="528"/>
    </location>
</feature>
<dbReference type="RefSeq" id="WP_015936286.1">
    <property type="nucleotide sequence ID" value="NC_011886.1"/>
</dbReference>
<dbReference type="GO" id="GO:0004534">
    <property type="term" value="F:5'-3' RNA exonuclease activity"/>
    <property type="evidence" value="ECO:0007669"/>
    <property type="project" value="TreeGrafter"/>
</dbReference>
<sequence>MTNGMPRRGILKTGSVLGLGASVAAVTPAHALAPTSQRAKKGKYFWLNGDHHVHTLFSNDGKYRVQDHVRQAIRYGVDWLVLTDHGNVAHSQLSTEQIVPLIEEVRKEFGDSILIYHGLEWNIPGAEHATVFVAPGRDDVAVMKEVEARWDARVKGTRDGTAANEALALEGIRFMGEARARKRVEDILMIPNHPSRQGIDSPHEIRAWIQAAPDVVIGMEGAPGHQAGGLPAPHVGSRARGLYDGGPGTFAFNGYPTEAYRTWGGFDWMTATVGGVWDSLLAEGRLFSVTATSDSHNVYLDTTTRGPGSDFDAKGRTEDPVYSGAVDLTENDFWPGYYSRTHVGAEKVSHASVMQGLREGRVWVDHGCLIDAIDVSVADQAKSATLGGKLATRRGRKVTLTVSVTPASQPNFAGFVPELARVDVILGKVTGPVADADTMTAPDTRVITQMPIKDLTLRNGTYTWTQELETPFDNFYVRLRGTDGKKSQPGFLGADIDPAGPAIDEIGNADPWEDLWFYTNPVFVEVSK</sequence>
<dbReference type="AlphaFoldDB" id="B8HE28"/>
<dbReference type="PANTHER" id="PTHR42924">
    <property type="entry name" value="EXONUCLEASE"/>
    <property type="match status" value="1"/>
</dbReference>
<dbReference type="SUPFAM" id="SSF89550">
    <property type="entry name" value="PHP domain-like"/>
    <property type="match status" value="1"/>
</dbReference>
<dbReference type="HOGENOM" id="CLU_021963_0_0_11"/>
<evidence type="ECO:0000259" key="2">
    <source>
        <dbReference type="SMART" id="SM00481"/>
    </source>
</evidence>
<dbReference type="Proteomes" id="UP000002505">
    <property type="component" value="Chromosome"/>
</dbReference>
<evidence type="ECO:0000313" key="4">
    <source>
        <dbReference type="Proteomes" id="UP000002505"/>
    </source>
</evidence>
<organism evidence="3 4">
    <name type="scientific">Pseudarthrobacter chlorophenolicus (strain ATCC 700700 / DSM 12829 / CIP 107037 / JCM 12360 / KCTC 9906 / NCIMB 13794 / A6)</name>
    <name type="common">Arthrobacter chlorophenolicus</name>
    <dbReference type="NCBI Taxonomy" id="452863"/>
    <lineage>
        <taxon>Bacteria</taxon>
        <taxon>Bacillati</taxon>
        <taxon>Actinomycetota</taxon>
        <taxon>Actinomycetes</taxon>
        <taxon>Micrococcales</taxon>
        <taxon>Micrococcaceae</taxon>
        <taxon>Pseudarthrobacter</taxon>
    </lineage>
</organism>
<dbReference type="GO" id="GO:0035312">
    <property type="term" value="F:5'-3' DNA exonuclease activity"/>
    <property type="evidence" value="ECO:0007669"/>
    <property type="project" value="TreeGrafter"/>
</dbReference>
<evidence type="ECO:0000313" key="3">
    <source>
        <dbReference type="EMBL" id="ACL39063.1"/>
    </source>
</evidence>
<dbReference type="InterPro" id="IPR006311">
    <property type="entry name" value="TAT_signal"/>
</dbReference>
<keyword evidence="1" id="KW-0732">Signal</keyword>
<dbReference type="EMBL" id="CP001341">
    <property type="protein sequence ID" value="ACL39063.1"/>
    <property type="molecule type" value="Genomic_DNA"/>
</dbReference>
<dbReference type="OrthoDB" id="9997at2"/>
<evidence type="ECO:0000256" key="1">
    <source>
        <dbReference type="SAM" id="SignalP"/>
    </source>
</evidence>
<name>B8HE28_PSECP</name>
<dbReference type="eggNOG" id="COG1387">
    <property type="taxonomic scope" value="Bacteria"/>
</dbReference>
<dbReference type="Pfam" id="PF02811">
    <property type="entry name" value="PHP"/>
    <property type="match status" value="1"/>
</dbReference>
<protein>
    <submittedName>
        <fullName evidence="3">PHP domain protein</fullName>
    </submittedName>
</protein>
<dbReference type="Gene3D" id="3.20.20.140">
    <property type="entry name" value="Metal-dependent hydrolases"/>
    <property type="match status" value="1"/>
</dbReference>
<keyword evidence="4" id="KW-1185">Reference proteome</keyword>
<feature type="domain" description="Polymerase/histidinol phosphatase N-terminal" evidence="2">
    <location>
        <begin position="49"/>
        <end position="125"/>
    </location>
</feature>
<dbReference type="PANTHER" id="PTHR42924:SF11">
    <property type="entry name" value="POLYMERASE_HISTIDINOL PHOSPHATASE N-TERMINAL DOMAIN-CONTAINING PROTEIN"/>
    <property type="match status" value="1"/>
</dbReference>
<dbReference type="KEGG" id="ach:Achl_1069"/>
<dbReference type="PROSITE" id="PS51318">
    <property type="entry name" value="TAT"/>
    <property type="match status" value="1"/>
</dbReference>
<feature type="signal peptide" evidence="1">
    <location>
        <begin position="1"/>
        <end position="31"/>
    </location>
</feature>
<proteinExistence type="predicted"/>
<gene>
    <name evidence="3" type="ordered locus">Achl_1069</name>
</gene>
<dbReference type="InterPro" id="IPR003141">
    <property type="entry name" value="Pol/His_phosphatase_N"/>
</dbReference>
<dbReference type="InterPro" id="IPR052018">
    <property type="entry name" value="PHP_domain"/>
</dbReference>
<dbReference type="STRING" id="452863.Achl_1069"/>
<dbReference type="InterPro" id="IPR004013">
    <property type="entry name" value="PHP_dom"/>
</dbReference>